<dbReference type="EMBL" id="JWIN03000018">
    <property type="protein sequence ID" value="KAB1263185.1"/>
    <property type="molecule type" value="Genomic_DNA"/>
</dbReference>
<evidence type="ECO:0000313" key="3">
    <source>
        <dbReference type="Proteomes" id="UP000299084"/>
    </source>
</evidence>
<dbReference type="Proteomes" id="UP000299084">
    <property type="component" value="Unassembled WGS sequence"/>
</dbReference>
<keyword evidence="3" id="KW-1185">Reference proteome</keyword>
<proteinExistence type="predicted"/>
<organism evidence="2 3">
    <name type="scientific">Camelus dromedarius</name>
    <name type="common">Dromedary</name>
    <name type="synonym">Arabian camel</name>
    <dbReference type="NCBI Taxonomy" id="9838"/>
    <lineage>
        <taxon>Eukaryota</taxon>
        <taxon>Metazoa</taxon>
        <taxon>Chordata</taxon>
        <taxon>Craniata</taxon>
        <taxon>Vertebrata</taxon>
        <taxon>Euteleostomi</taxon>
        <taxon>Mammalia</taxon>
        <taxon>Eutheria</taxon>
        <taxon>Laurasiatheria</taxon>
        <taxon>Artiodactyla</taxon>
        <taxon>Tylopoda</taxon>
        <taxon>Camelidae</taxon>
        <taxon>Camelus</taxon>
    </lineage>
</organism>
<accession>A0A5N4CWH2</accession>
<evidence type="ECO:0000256" key="1">
    <source>
        <dbReference type="SAM" id="MobiDB-lite"/>
    </source>
</evidence>
<sequence length="197" mass="21720">MLARQCLCGVTEGEPLVTFEATGREGGRVTAQNRTMKARKSVKRGREPSTDPSGPLLSEVQQESEVPAGLGILRLLLEEEEYTVAGLSLRASTTRSILHALVISVNLRRSGWRQSPSEKSPHTLGEDTGEATYEEDVRKGVDWRDNVRNVHGEGWSHDHVWMARGCGSPRHQGGVMMVKTWDTGLRLPGCKPQLLPL</sequence>
<feature type="region of interest" description="Disordered" evidence="1">
    <location>
        <begin position="30"/>
        <end position="58"/>
    </location>
</feature>
<gene>
    <name evidence="2" type="ORF">Cadr_000024047</name>
</gene>
<protein>
    <submittedName>
        <fullName evidence="2">Uncharacterized protein</fullName>
    </submittedName>
</protein>
<reference evidence="2 3" key="1">
    <citation type="journal article" date="2019" name="Mol. Ecol. Resour.">
        <title>Improving Illumina assemblies with Hi-C and long reads: an example with the North African dromedary.</title>
        <authorList>
            <person name="Elbers J.P."/>
            <person name="Rogers M.F."/>
            <person name="Perelman P.L."/>
            <person name="Proskuryakova A.A."/>
            <person name="Serdyukova N.A."/>
            <person name="Johnson W.E."/>
            <person name="Horin P."/>
            <person name="Corander J."/>
            <person name="Murphy D."/>
            <person name="Burger P.A."/>
        </authorList>
    </citation>
    <scope>NUCLEOTIDE SEQUENCE [LARGE SCALE GENOMIC DNA]</scope>
    <source>
        <strain evidence="2">Drom800</strain>
        <tissue evidence="2">Blood</tissue>
    </source>
</reference>
<comment type="caution">
    <text evidence="2">The sequence shown here is derived from an EMBL/GenBank/DDBJ whole genome shotgun (WGS) entry which is preliminary data.</text>
</comment>
<name>A0A5N4CWH2_CAMDR</name>
<feature type="region of interest" description="Disordered" evidence="1">
    <location>
        <begin position="111"/>
        <end position="133"/>
    </location>
</feature>
<evidence type="ECO:0000313" key="2">
    <source>
        <dbReference type="EMBL" id="KAB1263185.1"/>
    </source>
</evidence>
<dbReference type="AlphaFoldDB" id="A0A5N4CWH2"/>